<dbReference type="RefSeq" id="WP_103727594.1">
    <property type="nucleotide sequence ID" value="NZ_FXUI01000003.1"/>
</dbReference>
<protein>
    <recommendedName>
        <fullName evidence="2">YCII-related domain-containing protein</fullName>
    </recommendedName>
</protein>
<dbReference type="SUPFAM" id="SSF54909">
    <property type="entry name" value="Dimeric alpha+beta barrel"/>
    <property type="match status" value="1"/>
</dbReference>
<evidence type="ECO:0000256" key="1">
    <source>
        <dbReference type="ARBA" id="ARBA00007689"/>
    </source>
</evidence>
<comment type="similarity">
    <text evidence="1">Belongs to the YciI family.</text>
</comment>
<dbReference type="InterPro" id="IPR051807">
    <property type="entry name" value="Sec-metab_biosynth-assoc"/>
</dbReference>
<dbReference type="Pfam" id="PF03795">
    <property type="entry name" value="YCII"/>
    <property type="match status" value="1"/>
</dbReference>
<dbReference type="Gene3D" id="3.30.70.1060">
    <property type="entry name" value="Dimeric alpha+beta barrel"/>
    <property type="match status" value="1"/>
</dbReference>
<dbReference type="PANTHER" id="PTHR33606">
    <property type="entry name" value="PROTEIN YCII"/>
    <property type="match status" value="1"/>
</dbReference>
<proteinExistence type="inferred from homology"/>
<dbReference type="EMBL" id="FXUI01000003">
    <property type="protein sequence ID" value="SMP62169.1"/>
    <property type="molecule type" value="Genomic_DNA"/>
</dbReference>
<organism evidence="3 4">
    <name type="scientific">Novosphingobium panipatense</name>
    <dbReference type="NCBI Taxonomy" id="428991"/>
    <lineage>
        <taxon>Bacteria</taxon>
        <taxon>Pseudomonadati</taxon>
        <taxon>Pseudomonadota</taxon>
        <taxon>Alphaproteobacteria</taxon>
        <taxon>Sphingomonadales</taxon>
        <taxon>Sphingomonadaceae</taxon>
        <taxon>Novosphingobium</taxon>
    </lineage>
</organism>
<evidence type="ECO:0000313" key="3">
    <source>
        <dbReference type="EMBL" id="SMP62169.1"/>
    </source>
</evidence>
<reference evidence="3 4" key="1">
    <citation type="submission" date="2017-05" db="EMBL/GenBank/DDBJ databases">
        <authorList>
            <person name="Varghese N."/>
            <person name="Submissions S."/>
        </authorList>
    </citation>
    <scope>NUCLEOTIDE SEQUENCE [LARGE SCALE GENOMIC DNA]</scope>
    <source>
        <strain evidence="3 4">SM16</strain>
    </source>
</reference>
<feature type="domain" description="YCII-related" evidence="2">
    <location>
        <begin position="4"/>
        <end position="86"/>
    </location>
</feature>
<dbReference type="PANTHER" id="PTHR33606:SF3">
    <property type="entry name" value="PROTEIN YCII"/>
    <property type="match status" value="1"/>
</dbReference>
<comment type="caution">
    <text evidence="3">The sequence shown here is derived from an EMBL/GenBank/DDBJ whole genome shotgun (WGS) entry which is preliminary data.</text>
</comment>
<dbReference type="Proteomes" id="UP001157910">
    <property type="component" value="Unassembled WGS sequence"/>
</dbReference>
<name>A0ABY1QAF5_9SPHN</name>
<evidence type="ECO:0000313" key="4">
    <source>
        <dbReference type="Proteomes" id="UP001157910"/>
    </source>
</evidence>
<dbReference type="InterPro" id="IPR011008">
    <property type="entry name" value="Dimeric_a/b-barrel"/>
</dbReference>
<sequence>MNHYLLIYHLAPGYLERRGALRDAHLEHAWRACERGEMLLAGAIENPLDTAMLLFAGQGPEVAEAFAVADPYVKEGLVERWNVRRWMTVAGEGAASPLRPGVEGL</sequence>
<accession>A0ABY1QAF5</accession>
<dbReference type="InterPro" id="IPR005545">
    <property type="entry name" value="YCII"/>
</dbReference>
<gene>
    <name evidence="3" type="ORF">SAMN06296065_103414</name>
</gene>
<keyword evidence="4" id="KW-1185">Reference proteome</keyword>
<dbReference type="NCBIfam" id="NF009508">
    <property type="entry name" value="PRK12866.1"/>
    <property type="match status" value="1"/>
</dbReference>
<evidence type="ECO:0000259" key="2">
    <source>
        <dbReference type="Pfam" id="PF03795"/>
    </source>
</evidence>